<gene>
    <name evidence="1" type="ORF">MSVAZ_1022</name>
</gene>
<dbReference type="PATRIC" id="fig|1434123.4.peg.1191"/>
<keyword evidence="2" id="KW-1185">Reference proteome</keyword>
<dbReference type="AlphaFoldDB" id="A0A0E3LGX7"/>
<dbReference type="EMBL" id="CP009520">
    <property type="protein sequence ID" value="AKB43291.1"/>
    <property type="molecule type" value="Genomic_DNA"/>
</dbReference>
<dbReference type="HOGENOM" id="CLU_2802328_0_0_2"/>
<organism evidence="1 2">
    <name type="scientific">Methanosarcina vacuolata Z-761</name>
    <dbReference type="NCBI Taxonomy" id="1434123"/>
    <lineage>
        <taxon>Archaea</taxon>
        <taxon>Methanobacteriati</taxon>
        <taxon>Methanobacteriota</taxon>
        <taxon>Stenosarchaea group</taxon>
        <taxon>Methanomicrobia</taxon>
        <taxon>Methanosarcinales</taxon>
        <taxon>Methanosarcinaceae</taxon>
        <taxon>Methanosarcina</taxon>
    </lineage>
</organism>
<name>A0A0E3LGX7_9EURY</name>
<accession>A0A0E3LGX7</accession>
<sequence length="67" mass="7647">MKTIKKREAGKKGRPLKNEKLKTCYRIDGIIKVNDAFVLKEMEKMGLFILASNDISLSPEVYISTPF</sequence>
<proteinExistence type="predicted"/>
<reference evidence="1 2" key="1">
    <citation type="submission" date="2014-07" db="EMBL/GenBank/DDBJ databases">
        <title>Methanogenic archaea and the global carbon cycle.</title>
        <authorList>
            <person name="Henriksen J.R."/>
            <person name="Luke J."/>
            <person name="Reinhart S."/>
            <person name="Benedict M.N."/>
            <person name="Youngblut N.D."/>
            <person name="Metcalf M.E."/>
            <person name="Whitaker R.J."/>
            <person name="Metcalf W.W."/>
        </authorList>
    </citation>
    <scope>NUCLEOTIDE SEQUENCE [LARGE SCALE GENOMIC DNA]</scope>
    <source>
        <strain evidence="1 2">Z-761</strain>
    </source>
</reference>
<dbReference type="Proteomes" id="UP000033096">
    <property type="component" value="Chromosome"/>
</dbReference>
<evidence type="ECO:0000313" key="2">
    <source>
        <dbReference type="Proteomes" id="UP000033096"/>
    </source>
</evidence>
<protein>
    <submittedName>
        <fullName evidence="1">Mobile element protein</fullName>
    </submittedName>
</protein>
<evidence type="ECO:0000313" key="1">
    <source>
        <dbReference type="EMBL" id="AKB43291.1"/>
    </source>
</evidence>
<dbReference type="KEGG" id="mvc:MSVAZ_1022"/>